<dbReference type="InterPro" id="IPR000462">
    <property type="entry name" value="CDP-OH_P_trans"/>
</dbReference>
<evidence type="ECO:0000256" key="2">
    <source>
        <dbReference type="RuleBase" id="RU003750"/>
    </source>
</evidence>
<organism evidence="4 5">
    <name type="scientific">Dongia sedimenti</name>
    <dbReference type="NCBI Taxonomy" id="3064282"/>
    <lineage>
        <taxon>Bacteria</taxon>
        <taxon>Pseudomonadati</taxon>
        <taxon>Pseudomonadota</taxon>
        <taxon>Alphaproteobacteria</taxon>
        <taxon>Rhodospirillales</taxon>
        <taxon>Dongiaceae</taxon>
        <taxon>Dongia</taxon>
    </lineage>
</organism>
<dbReference type="RefSeq" id="WP_379955404.1">
    <property type="nucleotide sequence ID" value="NZ_JAUYVI010000003.1"/>
</dbReference>
<proteinExistence type="inferred from homology"/>
<keyword evidence="3" id="KW-0812">Transmembrane</keyword>
<accession>A0ABU0YJR7</accession>
<keyword evidence="3" id="KW-0472">Membrane</keyword>
<sequence length="345" mass="38051">MARAGAKTADTGLLLVRDDFIFDEMLIPALLRQPGLLLTGTGGEPVAAHLFDASQAAAVGAALASGSDKTIPAELRRVDSGGLASTYNKTLRRRAPPYLMRVDSMPSVAIERRMFNGAYKGVTDFVTKRLWPWPAFHVTRFCARFGISPNVVTAVSLVLVLLAMALFWQGAFALGLACAWGMCFLDTVDGKLARVTLRSTPFGNVFDHGIDLIHPPFWYWAWYHGLFAANDGFTDSLLNLSLLVVIVGYVAGRLQEGLFTWLHGIEIHIWRPVDSWFREITARRNPNLFILTVAVILGSPREGFVLVAIWTLVSFAFHTIRILQASLTKAMGRPPVSWLSEPIKP</sequence>
<feature type="transmembrane region" description="Helical" evidence="3">
    <location>
        <begin position="237"/>
        <end position="254"/>
    </location>
</feature>
<evidence type="ECO:0000256" key="3">
    <source>
        <dbReference type="SAM" id="Phobius"/>
    </source>
</evidence>
<evidence type="ECO:0000313" key="5">
    <source>
        <dbReference type="Proteomes" id="UP001230156"/>
    </source>
</evidence>
<keyword evidence="3" id="KW-1133">Transmembrane helix</keyword>
<dbReference type="InterPro" id="IPR043130">
    <property type="entry name" value="CDP-OH_PTrfase_TM_dom"/>
</dbReference>
<evidence type="ECO:0000256" key="1">
    <source>
        <dbReference type="ARBA" id="ARBA00022679"/>
    </source>
</evidence>
<protein>
    <submittedName>
        <fullName evidence="4">CDP-alcohol phosphatidyltransferase family protein</fullName>
    </submittedName>
</protein>
<gene>
    <name evidence="4" type="ORF">Q8A70_09795</name>
</gene>
<dbReference type="InterPro" id="IPR048254">
    <property type="entry name" value="CDP_ALCOHOL_P_TRANSF_CS"/>
</dbReference>
<evidence type="ECO:0000313" key="4">
    <source>
        <dbReference type="EMBL" id="MDQ7247959.1"/>
    </source>
</evidence>
<dbReference type="PROSITE" id="PS00379">
    <property type="entry name" value="CDP_ALCOHOL_P_TRANSF"/>
    <property type="match status" value="1"/>
</dbReference>
<comment type="caution">
    <text evidence="4">The sequence shown here is derived from an EMBL/GenBank/DDBJ whole genome shotgun (WGS) entry which is preliminary data.</text>
</comment>
<dbReference type="EMBL" id="JAUYVI010000003">
    <property type="protein sequence ID" value="MDQ7247959.1"/>
    <property type="molecule type" value="Genomic_DNA"/>
</dbReference>
<name>A0ABU0YJR7_9PROT</name>
<reference evidence="5" key="1">
    <citation type="submission" date="2023-08" db="EMBL/GenBank/DDBJ databases">
        <title>Rhodospirillaceae gen. nov., a novel taxon isolated from the Yangtze River Yuezi River estuary sludge.</title>
        <authorList>
            <person name="Ruan L."/>
        </authorList>
    </citation>
    <scope>NUCLEOTIDE SEQUENCE [LARGE SCALE GENOMIC DNA]</scope>
    <source>
        <strain evidence="5">R-7</strain>
    </source>
</reference>
<dbReference type="Proteomes" id="UP001230156">
    <property type="component" value="Unassembled WGS sequence"/>
</dbReference>
<dbReference type="Gene3D" id="1.20.120.1760">
    <property type="match status" value="1"/>
</dbReference>
<keyword evidence="5" id="KW-1185">Reference proteome</keyword>
<feature type="transmembrane region" description="Helical" evidence="3">
    <location>
        <begin position="157"/>
        <end position="185"/>
    </location>
</feature>
<comment type="similarity">
    <text evidence="2">Belongs to the CDP-alcohol phosphatidyltransferase class-I family.</text>
</comment>
<keyword evidence="1 2" id="KW-0808">Transferase</keyword>
<dbReference type="Pfam" id="PF01066">
    <property type="entry name" value="CDP-OH_P_transf"/>
    <property type="match status" value="1"/>
</dbReference>